<dbReference type="Gene3D" id="1.10.10.10">
    <property type="entry name" value="Winged helix-like DNA-binding domain superfamily/Winged helix DNA-binding domain"/>
    <property type="match status" value="1"/>
</dbReference>
<dbReference type="FunFam" id="3.40.1410.10:FF:000008">
    <property type="entry name" value="Transcriptional regulator, GntR family"/>
    <property type="match status" value="1"/>
</dbReference>
<evidence type="ECO:0000256" key="2">
    <source>
        <dbReference type="ARBA" id="ARBA00023015"/>
    </source>
</evidence>
<evidence type="ECO:0000256" key="1">
    <source>
        <dbReference type="ARBA" id="ARBA00022491"/>
    </source>
</evidence>
<dbReference type="CDD" id="cd07377">
    <property type="entry name" value="WHTH_GntR"/>
    <property type="match status" value="1"/>
</dbReference>
<dbReference type="GO" id="GO:0003677">
    <property type="term" value="F:DNA binding"/>
    <property type="evidence" value="ECO:0007669"/>
    <property type="project" value="UniProtKB-KW"/>
</dbReference>
<dbReference type="Gene3D" id="3.40.1410.10">
    <property type="entry name" value="Chorismate lyase-like"/>
    <property type="match status" value="1"/>
</dbReference>
<dbReference type="EMBL" id="FNMX01000001">
    <property type="protein sequence ID" value="SDV99836.1"/>
    <property type="molecule type" value="Genomic_DNA"/>
</dbReference>
<dbReference type="RefSeq" id="WP_003721021.1">
    <property type="nucleotide sequence ID" value="NZ_FNMX01000001.1"/>
</dbReference>
<dbReference type="PANTHER" id="PTHR44846">
    <property type="entry name" value="MANNOSYL-D-GLYCERATE TRANSPORT/METABOLISM SYSTEM REPRESSOR MNGR-RELATED"/>
    <property type="match status" value="1"/>
</dbReference>
<dbReference type="AlphaFoldDB" id="A0AAX2DKH9"/>
<name>A0AAX2DKH9_LISIV</name>
<dbReference type="InterPro" id="IPR028978">
    <property type="entry name" value="Chorismate_lyase_/UTRA_dom_sf"/>
</dbReference>
<dbReference type="InterPro" id="IPR050679">
    <property type="entry name" value="Bact_HTH_transcr_reg"/>
</dbReference>
<dbReference type="PANTHER" id="PTHR44846:SF5">
    <property type="entry name" value="HTH-TYPE TRANSCRIPTIONAL REGULATOR GMUR"/>
    <property type="match status" value="1"/>
</dbReference>
<proteinExistence type="predicted"/>
<evidence type="ECO:0000313" key="6">
    <source>
        <dbReference type="EMBL" id="SDV99836.1"/>
    </source>
</evidence>
<evidence type="ECO:0000259" key="5">
    <source>
        <dbReference type="PROSITE" id="PS50949"/>
    </source>
</evidence>
<keyword evidence="4" id="KW-0804">Transcription</keyword>
<dbReference type="InterPro" id="IPR036390">
    <property type="entry name" value="WH_DNA-bd_sf"/>
</dbReference>
<dbReference type="PROSITE" id="PS50949">
    <property type="entry name" value="HTH_GNTR"/>
    <property type="match status" value="1"/>
</dbReference>
<dbReference type="SUPFAM" id="SSF64288">
    <property type="entry name" value="Chorismate lyase-like"/>
    <property type="match status" value="1"/>
</dbReference>
<dbReference type="SMART" id="SM00866">
    <property type="entry name" value="UTRA"/>
    <property type="match status" value="1"/>
</dbReference>
<evidence type="ECO:0000313" key="7">
    <source>
        <dbReference type="Proteomes" id="UP000183610"/>
    </source>
</evidence>
<reference evidence="6 7" key="1">
    <citation type="submission" date="2016-10" db="EMBL/GenBank/DDBJ databases">
        <authorList>
            <person name="Varghese N."/>
            <person name="Submissions S."/>
        </authorList>
    </citation>
    <scope>NUCLEOTIDE SEQUENCE [LARGE SCALE GENOMIC DNA]</scope>
    <source>
        <strain evidence="6 7">ATCC 49954</strain>
    </source>
</reference>
<dbReference type="InterPro" id="IPR036388">
    <property type="entry name" value="WH-like_DNA-bd_sf"/>
</dbReference>
<dbReference type="PRINTS" id="PR00035">
    <property type="entry name" value="HTHGNTR"/>
</dbReference>
<protein>
    <submittedName>
        <fullName evidence="6">GntR family transcriptional regulator</fullName>
    </submittedName>
</protein>
<accession>A0AAX2DKH9</accession>
<organism evidence="6 7">
    <name type="scientific">Listeria ivanovii</name>
    <dbReference type="NCBI Taxonomy" id="1638"/>
    <lineage>
        <taxon>Bacteria</taxon>
        <taxon>Bacillati</taxon>
        <taxon>Bacillota</taxon>
        <taxon>Bacilli</taxon>
        <taxon>Bacillales</taxon>
        <taxon>Listeriaceae</taxon>
        <taxon>Listeria</taxon>
    </lineage>
</organism>
<dbReference type="GO" id="GO:0003700">
    <property type="term" value="F:DNA-binding transcription factor activity"/>
    <property type="evidence" value="ECO:0007669"/>
    <property type="project" value="InterPro"/>
</dbReference>
<keyword evidence="1" id="KW-0678">Repressor</keyword>
<dbReference type="SMART" id="SM00345">
    <property type="entry name" value="HTH_GNTR"/>
    <property type="match status" value="1"/>
</dbReference>
<dbReference type="GeneID" id="32488780"/>
<dbReference type="Proteomes" id="UP000183610">
    <property type="component" value="Unassembled WGS sequence"/>
</dbReference>
<dbReference type="GO" id="GO:0045892">
    <property type="term" value="P:negative regulation of DNA-templated transcription"/>
    <property type="evidence" value="ECO:0007669"/>
    <property type="project" value="TreeGrafter"/>
</dbReference>
<evidence type="ECO:0000256" key="4">
    <source>
        <dbReference type="ARBA" id="ARBA00023163"/>
    </source>
</evidence>
<dbReference type="Pfam" id="PF00392">
    <property type="entry name" value="GntR"/>
    <property type="match status" value="1"/>
</dbReference>
<dbReference type="SUPFAM" id="SSF46785">
    <property type="entry name" value="Winged helix' DNA-binding domain"/>
    <property type="match status" value="1"/>
</dbReference>
<keyword evidence="3" id="KW-0238">DNA-binding</keyword>
<sequence length="239" mass="27609">MSTKILKYETIAFDLRKKILSGFYKQNDQLPLEKEMCEEYDTSRITVKKAMDQLVLEGLVVKRRGAGTFVKDVENPDADVLQSMQFMGFSEENKHKNVSSDILKFEIINPDEATLNKLRISELDFVYHIIRVRKIDKKPHALEECFMPINLISGLRMDIVASSIYTYIESVLGFSIQSAHKTVSAVMPTDFEKEYLAIEDVTPILNIEQVAYLDNGQPFEYSNTKYRADKYEFHAINIR</sequence>
<dbReference type="Pfam" id="PF07702">
    <property type="entry name" value="UTRA"/>
    <property type="match status" value="1"/>
</dbReference>
<comment type="caution">
    <text evidence="6">The sequence shown here is derived from an EMBL/GenBank/DDBJ whole genome shotgun (WGS) entry which is preliminary data.</text>
</comment>
<keyword evidence="2" id="KW-0805">Transcription regulation</keyword>
<dbReference type="InterPro" id="IPR011663">
    <property type="entry name" value="UTRA"/>
</dbReference>
<feature type="domain" description="HTH gntR-type" evidence="5">
    <location>
        <begin position="5"/>
        <end position="73"/>
    </location>
</feature>
<dbReference type="InterPro" id="IPR000524">
    <property type="entry name" value="Tscrpt_reg_HTH_GntR"/>
</dbReference>
<evidence type="ECO:0000256" key="3">
    <source>
        <dbReference type="ARBA" id="ARBA00023125"/>
    </source>
</evidence>
<gene>
    <name evidence="6" type="ORF">SAMN05421782_10161</name>
</gene>